<gene>
    <name evidence="2" type="ORF">MSPICULIGERA_LOCUS9207</name>
</gene>
<dbReference type="AlphaFoldDB" id="A0AA36CMM8"/>
<sequence length="166" mass="19064">MPPKLLLNREAVPKKDKNKQAVKKREKEKEKEREPVKNDDEKEKEKEKRKQEAVPVERDEEVGEEALAKVELVSFETWLERKSAGLLAKKDCKACPKTEQEQRHKKGMCSACYQRSGRGNDATHTARCVIYSELKDLKGVSAIMLHFAADAACTLCWRHHHLLPTD</sequence>
<evidence type="ECO:0000313" key="3">
    <source>
        <dbReference type="Proteomes" id="UP001177023"/>
    </source>
</evidence>
<comment type="caution">
    <text evidence="2">The sequence shown here is derived from an EMBL/GenBank/DDBJ whole genome shotgun (WGS) entry which is preliminary data.</text>
</comment>
<protein>
    <submittedName>
        <fullName evidence="2">Uncharacterized protein</fullName>
    </submittedName>
</protein>
<evidence type="ECO:0000313" key="2">
    <source>
        <dbReference type="EMBL" id="CAJ0570771.1"/>
    </source>
</evidence>
<evidence type="ECO:0000256" key="1">
    <source>
        <dbReference type="SAM" id="MobiDB-lite"/>
    </source>
</evidence>
<feature type="non-terminal residue" evidence="2">
    <location>
        <position position="166"/>
    </location>
</feature>
<reference evidence="2" key="1">
    <citation type="submission" date="2023-06" db="EMBL/GenBank/DDBJ databases">
        <authorList>
            <person name="Delattre M."/>
        </authorList>
    </citation>
    <scope>NUCLEOTIDE SEQUENCE</scope>
    <source>
        <strain evidence="2">AF72</strain>
    </source>
</reference>
<keyword evidence="3" id="KW-1185">Reference proteome</keyword>
<name>A0AA36CMM8_9BILA</name>
<feature type="region of interest" description="Disordered" evidence="1">
    <location>
        <begin position="1"/>
        <end position="61"/>
    </location>
</feature>
<proteinExistence type="predicted"/>
<accession>A0AA36CMM8</accession>
<organism evidence="2 3">
    <name type="scientific">Mesorhabditis spiculigera</name>
    <dbReference type="NCBI Taxonomy" id="96644"/>
    <lineage>
        <taxon>Eukaryota</taxon>
        <taxon>Metazoa</taxon>
        <taxon>Ecdysozoa</taxon>
        <taxon>Nematoda</taxon>
        <taxon>Chromadorea</taxon>
        <taxon>Rhabditida</taxon>
        <taxon>Rhabditina</taxon>
        <taxon>Rhabditomorpha</taxon>
        <taxon>Rhabditoidea</taxon>
        <taxon>Rhabditidae</taxon>
        <taxon>Mesorhabditinae</taxon>
        <taxon>Mesorhabditis</taxon>
    </lineage>
</organism>
<dbReference type="Proteomes" id="UP001177023">
    <property type="component" value="Unassembled WGS sequence"/>
</dbReference>
<dbReference type="EMBL" id="CATQJA010002467">
    <property type="protein sequence ID" value="CAJ0570771.1"/>
    <property type="molecule type" value="Genomic_DNA"/>
</dbReference>
<feature type="compositionally biased region" description="Basic and acidic residues" evidence="1">
    <location>
        <begin position="11"/>
        <end position="57"/>
    </location>
</feature>